<dbReference type="GO" id="GO:0004888">
    <property type="term" value="F:transmembrane signaling receptor activity"/>
    <property type="evidence" value="ECO:0007669"/>
    <property type="project" value="TreeGrafter"/>
</dbReference>
<evidence type="ECO:0000259" key="10">
    <source>
        <dbReference type="PROSITE" id="PS50885"/>
    </source>
</evidence>
<evidence type="ECO:0000259" key="7">
    <source>
        <dbReference type="PROSITE" id="PS50111"/>
    </source>
</evidence>
<dbReference type="SMART" id="SM00304">
    <property type="entry name" value="HAMP"/>
    <property type="match status" value="1"/>
</dbReference>
<dbReference type="GO" id="GO:0007165">
    <property type="term" value="P:signal transduction"/>
    <property type="evidence" value="ECO:0007669"/>
    <property type="project" value="UniProtKB-KW"/>
</dbReference>
<dbReference type="STRING" id="530564.Psta_3315"/>
<dbReference type="SUPFAM" id="SSF55785">
    <property type="entry name" value="PYP-like sensor domain (PAS domain)"/>
    <property type="match status" value="2"/>
</dbReference>
<evidence type="ECO:0000259" key="8">
    <source>
        <dbReference type="PROSITE" id="PS50112"/>
    </source>
</evidence>
<dbReference type="InterPro" id="IPR004089">
    <property type="entry name" value="MCPsignal_dom"/>
</dbReference>
<evidence type="ECO:0000256" key="3">
    <source>
        <dbReference type="ARBA" id="ARBA00029447"/>
    </source>
</evidence>
<dbReference type="Gene3D" id="3.30.450.20">
    <property type="entry name" value="PAS domain"/>
    <property type="match status" value="3"/>
</dbReference>
<dbReference type="Proteomes" id="UP000001887">
    <property type="component" value="Chromosome"/>
</dbReference>
<dbReference type="GO" id="GO:0005886">
    <property type="term" value="C:plasma membrane"/>
    <property type="evidence" value="ECO:0007669"/>
    <property type="project" value="TreeGrafter"/>
</dbReference>
<evidence type="ECO:0000256" key="5">
    <source>
        <dbReference type="SAM" id="Coils"/>
    </source>
</evidence>
<dbReference type="PROSITE" id="PS50885">
    <property type="entry name" value="HAMP"/>
    <property type="match status" value="1"/>
</dbReference>
<keyword evidence="2" id="KW-0145">Chemotaxis</keyword>
<feature type="compositionally biased region" description="Low complexity" evidence="6">
    <location>
        <begin position="675"/>
        <end position="693"/>
    </location>
</feature>
<feature type="domain" description="HAMP" evidence="10">
    <location>
        <begin position="406"/>
        <end position="458"/>
    </location>
</feature>
<feature type="compositionally biased region" description="Low complexity" evidence="6">
    <location>
        <begin position="1"/>
        <end position="18"/>
    </location>
</feature>
<evidence type="ECO:0000256" key="4">
    <source>
        <dbReference type="PROSITE-ProRule" id="PRU00284"/>
    </source>
</evidence>
<keyword evidence="12" id="KW-1185">Reference proteome</keyword>
<evidence type="ECO:0000313" key="11">
    <source>
        <dbReference type="EMBL" id="ADB17979.1"/>
    </source>
</evidence>
<dbReference type="EMBL" id="CP001848">
    <property type="protein sequence ID" value="ADB17979.1"/>
    <property type="molecule type" value="Genomic_DNA"/>
</dbReference>
<dbReference type="eggNOG" id="COG0840">
    <property type="taxonomic scope" value="Bacteria"/>
</dbReference>
<keyword evidence="4" id="KW-0807">Transducer</keyword>
<feature type="domain" description="PAC" evidence="9">
    <location>
        <begin position="222"/>
        <end position="276"/>
    </location>
</feature>
<feature type="region of interest" description="Disordered" evidence="6">
    <location>
        <begin position="1"/>
        <end position="21"/>
    </location>
</feature>
<dbReference type="Pfam" id="PF00015">
    <property type="entry name" value="MCPsignal"/>
    <property type="match status" value="1"/>
</dbReference>
<evidence type="ECO:0000313" key="12">
    <source>
        <dbReference type="Proteomes" id="UP000001887"/>
    </source>
</evidence>
<dbReference type="SMART" id="SM00283">
    <property type="entry name" value="MA"/>
    <property type="match status" value="1"/>
</dbReference>
<feature type="domain" description="Methyl-accepting transducer" evidence="7">
    <location>
        <begin position="463"/>
        <end position="692"/>
    </location>
</feature>
<evidence type="ECO:0000256" key="1">
    <source>
        <dbReference type="ARBA" id="ARBA00004370"/>
    </source>
</evidence>
<dbReference type="AlphaFoldDB" id="D2QXD9"/>
<dbReference type="eggNOG" id="COG2202">
    <property type="taxonomic scope" value="Bacteria"/>
</dbReference>
<comment type="subcellular location">
    <subcellularLocation>
        <location evidence="1">Membrane</location>
    </subcellularLocation>
</comment>
<dbReference type="PANTHER" id="PTHR43531">
    <property type="entry name" value="PROTEIN ICFG"/>
    <property type="match status" value="1"/>
</dbReference>
<feature type="coiled-coil region" evidence="5">
    <location>
        <begin position="475"/>
        <end position="519"/>
    </location>
</feature>
<dbReference type="Pfam" id="PF13188">
    <property type="entry name" value="PAS_8"/>
    <property type="match status" value="1"/>
</dbReference>
<dbReference type="SUPFAM" id="SSF58104">
    <property type="entry name" value="Methyl-accepting chemotaxis protein (MCP) signaling domain"/>
    <property type="match status" value="1"/>
</dbReference>
<name>D2QXD9_PIRSD</name>
<dbReference type="InterPro" id="IPR000700">
    <property type="entry name" value="PAS-assoc_C"/>
</dbReference>
<dbReference type="PANTHER" id="PTHR43531:SF11">
    <property type="entry name" value="METHYL-ACCEPTING CHEMOTAXIS PROTEIN 3"/>
    <property type="match status" value="1"/>
</dbReference>
<dbReference type="NCBIfam" id="TIGR00229">
    <property type="entry name" value="sensory_box"/>
    <property type="match status" value="1"/>
</dbReference>
<dbReference type="HOGENOM" id="CLU_000445_107_26_0"/>
<dbReference type="CDD" id="cd11386">
    <property type="entry name" value="MCP_signal"/>
    <property type="match status" value="1"/>
</dbReference>
<dbReference type="PROSITE" id="PS50111">
    <property type="entry name" value="CHEMOTAXIS_TRANSDUC_2"/>
    <property type="match status" value="1"/>
</dbReference>
<protein>
    <submittedName>
        <fullName evidence="11">Methyl-accepting chemotaxis sensory transducer with Pas/Pac sensor</fullName>
    </submittedName>
</protein>
<evidence type="ECO:0000256" key="6">
    <source>
        <dbReference type="SAM" id="MobiDB-lite"/>
    </source>
</evidence>
<dbReference type="SMART" id="SM00091">
    <property type="entry name" value="PAS"/>
    <property type="match status" value="3"/>
</dbReference>
<dbReference type="InterPro" id="IPR035965">
    <property type="entry name" value="PAS-like_dom_sf"/>
</dbReference>
<dbReference type="PROSITE" id="PS50113">
    <property type="entry name" value="PAC"/>
    <property type="match status" value="1"/>
</dbReference>
<dbReference type="InterPro" id="IPR003660">
    <property type="entry name" value="HAMP_dom"/>
</dbReference>
<sequence>MPKAVSKTTTTKAAPKSAQSEVKKLQQELALNRAMAENSPINILLADTNLHITYVNPASLATLKTLERFLPVKAEEILGQSIDIFHKDPSHQRRILSNERNLPKRSTIQIGDQYADLLVSPTYDAEGKYMGPLVTWEVVTEKLLIESRNLDYQQQIAAINDSQAVIEFKMDGTILHANANFSKTMGYSLDEIKGQHHSMFASHEHAKSPEYKAFWAKLNRGESDEGRYSRVAKGGREVWLQARYNVLVNKEGKPYKVVKYATDITENRRLEQAAAEKSAIVENAPINLMLANLQGIITYINPNSRRTLKTIEHLLPIKVDQIVGSSYDVFHKNPAHQRRLLSDPRNLPHATEIKIADEILSLQASAIYDSEGNYAGPMVAWEVITERKAAARREQENQERDRQNQEELRRKVDDLLAVVTAAAGGDLTKDVSFNGTDALGQLADGFRRMMGDLRSIISQVVEGAGQFAEGSRIIAENAQSQAQGAQTQSASVEEMSASIEELTRSIEAVKDNAGQANELAAGTSRMAEEGGSAVQKSIEAMDLIKNSSEQISEIIQVISEIASQTNLLALNAAIEAARAGEHGLGFAVVADEVRKLAERSSEAAKEISKLIKESTQRVSDGAKLSEQTGKALERIIQGVDSTAKKISEIATSTVEQAQNAGEVANAIQQVSHVTEQSAAASEEMASSSEELGAQAASLRDLVRRFRTE</sequence>
<dbReference type="InterPro" id="IPR000014">
    <property type="entry name" value="PAS"/>
</dbReference>
<keyword evidence="5" id="KW-0175">Coiled coil</keyword>
<proteinExistence type="inferred from homology"/>
<feature type="domain" description="PAS" evidence="8">
    <location>
        <begin position="165"/>
        <end position="195"/>
    </location>
</feature>
<dbReference type="InterPro" id="IPR013655">
    <property type="entry name" value="PAS_fold_3"/>
</dbReference>
<dbReference type="CDD" id="cd06225">
    <property type="entry name" value="HAMP"/>
    <property type="match status" value="1"/>
</dbReference>
<dbReference type="Gene3D" id="1.10.287.950">
    <property type="entry name" value="Methyl-accepting chemotaxis protein"/>
    <property type="match status" value="1"/>
</dbReference>
<dbReference type="GO" id="GO:0006935">
    <property type="term" value="P:chemotaxis"/>
    <property type="evidence" value="ECO:0007669"/>
    <property type="project" value="UniProtKB-KW"/>
</dbReference>
<comment type="similarity">
    <text evidence="3">Belongs to the methyl-accepting chemotaxis (MCP) protein family.</text>
</comment>
<gene>
    <name evidence="11" type="ordered locus">Psta_3315</name>
</gene>
<dbReference type="KEGG" id="psl:Psta_3315"/>
<organism evidence="11 12">
    <name type="scientific">Pirellula staleyi (strain ATCC 27377 / DSM 6068 / ICPB 4128)</name>
    <name type="common">Pirella staleyi</name>
    <dbReference type="NCBI Taxonomy" id="530564"/>
    <lineage>
        <taxon>Bacteria</taxon>
        <taxon>Pseudomonadati</taxon>
        <taxon>Planctomycetota</taxon>
        <taxon>Planctomycetia</taxon>
        <taxon>Pirellulales</taxon>
        <taxon>Pirellulaceae</taxon>
        <taxon>Pirellula</taxon>
    </lineage>
</organism>
<feature type="region of interest" description="Disordered" evidence="6">
    <location>
        <begin position="674"/>
        <end position="694"/>
    </location>
</feature>
<evidence type="ECO:0000256" key="2">
    <source>
        <dbReference type="ARBA" id="ARBA00022500"/>
    </source>
</evidence>
<accession>D2QXD9</accession>
<dbReference type="CDD" id="cd00130">
    <property type="entry name" value="PAS"/>
    <property type="match status" value="1"/>
</dbReference>
<dbReference type="PROSITE" id="PS50112">
    <property type="entry name" value="PAS"/>
    <property type="match status" value="1"/>
</dbReference>
<reference evidence="11 12" key="1">
    <citation type="journal article" date="2009" name="Stand. Genomic Sci.">
        <title>Complete genome sequence of Pirellula staleyi type strain (ATCC 27377).</title>
        <authorList>
            <person name="Clum A."/>
            <person name="Tindall B.J."/>
            <person name="Sikorski J."/>
            <person name="Ivanova N."/>
            <person name="Mavrommatis K."/>
            <person name="Lucas S."/>
            <person name="Glavina del Rio T."/>
            <person name="Nolan M."/>
            <person name="Chen F."/>
            <person name="Tice H."/>
            <person name="Pitluck S."/>
            <person name="Cheng J.F."/>
            <person name="Chertkov O."/>
            <person name="Brettin T."/>
            <person name="Han C."/>
            <person name="Detter J.C."/>
            <person name="Kuske C."/>
            <person name="Bruce D."/>
            <person name="Goodwin L."/>
            <person name="Ovchinikova G."/>
            <person name="Pati A."/>
            <person name="Mikhailova N."/>
            <person name="Chen A."/>
            <person name="Palaniappan K."/>
            <person name="Land M."/>
            <person name="Hauser L."/>
            <person name="Chang Y.J."/>
            <person name="Jeffries C.D."/>
            <person name="Chain P."/>
            <person name="Rohde M."/>
            <person name="Goker M."/>
            <person name="Bristow J."/>
            <person name="Eisen J.A."/>
            <person name="Markowitz V."/>
            <person name="Hugenholtz P."/>
            <person name="Kyrpides N.C."/>
            <person name="Klenk H.P."/>
            <person name="Lapidus A."/>
        </authorList>
    </citation>
    <scope>NUCLEOTIDE SEQUENCE [LARGE SCALE GENOMIC DNA]</scope>
    <source>
        <strain evidence="12">ATCC 27377 / DSM 6068 / ICPB 4128</strain>
    </source>
</reference>
<dbReference type="InterPro" id="IPR051310">
    <property type="entry name" value="MCP_chemotaxis"/>
</dbReference>
<dbReference type="FunFam" id="1.10.287.950:FF:000001">
    <property type="entry name" value="Methyl-accepting chemotaxis sensory transducer"/>
    <property type="match status" value="1"/>
</dbReference>
<dbReference type="Pfam" id="PF08447">
    <property type="entry name" value="PAS_3"/>
    <property type="match status" value="1"/>
</dbReference>
<evidence type="ECO:0000259" key="9">
    <source>
        <dbReference type="PROSITE" id="PS50113"/>
    </source>
</evidence>